<dbReference type="AlphaFoldDB" id="A0A7D7RLY8"/>
<evidence type="ECO:0000313" key="4">
    <source>
        <dbReference type="Proteomes" id="UP000515349"/>
    </source>
</evidence>
<gene>
    <name evidence="3" type="ORF">H1R16_05475</name>
    <name evidence="2" type="ORF">H2507_11685</name>
</gene>
<feature type="chain" id="PRO_5044656410" description="RHS repeat protein" evidence="1">
    <location>
        <begin position="28"/>
        <end position="303"/>
    </location>
</feature>
<sequence>MSKSVSRVLVTAGLLLGIAASSQQINAENLLLKKNGWQLENVKGRVKALEVKSYKPDNNDPQNPLHVLQQTVTSIYSDKGFLLSKQTVNSVNVFENRKLIVKQYLNRLVSLYNSEDQLVSEKKFVGLVDVPIDSAKMTRTEYQYADGKISVSDYNNFGKLSSLYEIFPAKESSPVHAVRMSYGGSATNKREEFIYTYNAAKQLLKIQVSRNEQITAIQEFEYSGRNLTKKSYQSGTSLDAGGTEYKYNQQGDISSEIQFSSRSGAEVSNFVYTYDRQKNWTKKEKKDKAGNLIGVEERKITYY</sequence>
<dbReference type="Proteomes" id="UP000515349">
    <property type="component" value="Chromosome"/>
</dbReference>
<reference evidence="2" key="3">
    <citation type="submission" date="2020-07" db="EMBL/GenBank/DDBJ databases">
        <authorList>
            <person name="Yang C."/>
        </authorList>
    </citation>
    <scope>NUCLEOTIDE SEQUENCE</scope>
    <source>
        <strain evidence="2">Cx-624</strain>
    </source>
</reference>
<dbReference type="Proteomes" id="UP000539710">
    <property type="component" value="Unassembled WGS sequence"/>
</dbReference>
<dbReference type="KEGG" id="cbau:H1R16_05475"/>
<organism evidence="3 4">
    <name type="scientific">Marnyiella aurantia</name>
    <dbReference type="NCBI Taxonomy" id="2758037"/>
    <lineage>
        <taxon>Bacteria</taxon>
        <taxon>Pseudomonadati</taxon>
        <taxon>Bacteroidota</taxon>
        <taxon>Flavobacteriia</taxon>
        <taxon>Flavobacteriales</taxon>
        <taxon>Weeksellaceae</taxon>
        <taxon>Marnyiella</taxon>
    </lineage>
</organism>
<name>A0A7D7RLY8_9FLAO</name>
<protein>
    <recommendedName>
        <fullName evidence="6">RHS repeat protein</fullName>
    </recommendedName>
</protein>
<evidence type="ECO:0000313" key="5">
    <source>
        <dbReference type="Proteomes" id="UP000539710"/>
    </source>
</evidence>
<reference evidence="3 4" key="1">
    <citation type="submission" date="2020-07" db="EMBL/GenBank/DDBJ databases">
        <title>Chryseobacterium sp.cx-624.</title>
        <authorList>
            <person name="Yang C."/>
        </authorList>
    </citation>
    <scope>NUCLEOTIDE SEQUENCE [LARGE SCALE GENOMIC DNA]</scope>
    <source>
        <strain evidence="4">cx-624</strain>
        <strain evidence="3">Cx-624</strain>
    </source>
</reference>
<dbReference type="RefSeq" id="WP_181887928.1">
    <property type="nucleotide sequence ID" value="NZ_CP059472.1"/>
</dbReference>
<evidence type="ECO:0000313" key="3">
    <source>
        <dbReference type="EMBL" id="QMS99452.1"/>
    </source>
</evidence>
<evidence type="ECO:0000256" key="1">
    <source>
        <dbReference type="SAM" id="SignalP"/>
    </source>
</evidence>
<evidence type="ECO:0000313" key="2">
    <source>
        <dbReference type="EMBL" id="MBA5247826.1"/>
    </source>
</evidence>
<feature type="signal peptide" evidence="1">
    <location>
        <begin position="1"/>
        <end position="27"/>
    </location>
</feature>
<accession>A0A7D7RLY8</accession>
<dbReference type="EMBL" id="CP059472">
    <property type="protein sequence ID" value="QMS99452.1"/>
    <property type="molecule type" value="Genomic_DNA"/>
</dbReference>
<dbReference type="EMBL" id="JACEUX010000005">
    <property type="protein sequence ID" value="MBA5247826.1"/>
    <property type="molecule type" value="Genomic_DNA"/>
</dbReference>
<keyword evidence="1" id="KW-0732">Signal</keyword>
<reference evidence="5" key="2">
    <citation type="submission" date="2020-07" db="EMBL/GenBank/DDBJ databases">
        <title>Flavobacterium sp. xlx-214.</title>
        <authorList>
            <person name="Yang C."/>
        </authorList>
    </citation>
    <scope>NUCLEOTIDE SEQUENCE [LARGE SCALE GENOMIC DNA]</scope>
    <source>
        <strain evidence="5">CX-624</strain>
    </source>
</reference>
<keyword evidence="5" id="KW-1185">Reference proteome</keyword>
<evidence type="ECO:0008006" key="6">
    <source>
        <dbReference type="Google" id="ProtNLM"/>
    </source>
</evidence>
<proteinExistence type="predicted"/>